<comment type="caution">
    <text evidence="2">The sequence shown here is derived from an EMBL/GenBank/DDBJ whole genome shotgun (WGS) entry which is preliminary data.</text>
</comment>
<accession>A0A5N4CMI9</accession>
<dbReference type="EMBL" id="JWIN03000022">
    <property type="protein sequence ID" value="KAB1260116.1"/>
    <property type="molecule type" value="Genomic_DNA"/>
</dbReference>
<feature type="compositionally biased region" description="Polar residues" evidence="1">
    <location>
        <begin position="607"/>
        <end position="620"/>
    </location>
</feature>
<organism evidence="2 3">
    <name type="scientific">Camelus dromedarius</name>
    <name type="common">Dromedary</name>
    <name type="synonym">Arabian camel</name>
    <dbReference type="NCBI Taxonomy" id="9838"/>
    <lineage>
        <taxon>Eukaryota</taxon>
        <taxon>Metazoa</taxon>
        <taxon>Chordata</taxon>
        <taxon>Craniata</taxon>
        <taxon>Vertebrata</taxon>
        <taxon>Euteleostomi</taxon>
        <taxon>Mammalia</taxon>
        <taxon>Eutheria</taxon>
        <taxon>Laurasiatheria</taxon>
        <taxon>Artiodactyla</taxon>
        <taxon>Tylopoda</taxon>
        <taxon>Camelidae</taxon>
        <taxon>Camelus</taxon>
    </lineage>
</organism>
<reference evidence="2 3" key="1">
    <citation type="journal article" date="2019" name="Mol. Ecol. Resour.">
        <title>Improving Illumina assemblies with Hi-C and long reads: an example with the North African dromedary.</title>
        <authorList>
            <person name="Elbers J.P."/>
            <person name="Rogers M.F."/>
            <person name="Perelman P.L."/>
            <person name="Proskuryakova A.A."/>
            <person name="Serdyukova N.A."/>
            <person name="Johnson W.E."/>
            <person name="Horin P."/>
            <person name="Corander J."/>
            <person name="Murphy D."/>
            <person name="Burger P.A."/>
        </authorList>
    </citation>
    <scope>NUCLEOTIDE SEQUENCE [LARGE SCALE GENOMIC DNA]</scope>
    <source>
        <strain evidence="2">Drom800</strain>
        <tissue evidence="2">Blood</tissue>
    </source>
</reference>
<evidence type="ECO:0000256" key="1">
    <source>
        <dbReference type="SAM" id="MobiDB-lite"/>
    </source>
</evidence>
<name>A0A5N4CMI9_CAMDR</name>
<evidence type="ECO:0000313" key="3">
    <source>
        <dbReference type="Proteomes" id="UP000299084"/>
    </source>
</evidence>
<evidence type="ECO:0000313" key="2">
    <source>
        <dbReference type="EMBL" id="KAB1260116.1"/>
    </source>
</evidence>
<sequence length="686" mass="72238">MSLWLGRHLLLYLPTSLDTSGLGGWVLPILAIALAVGGGGHSLVRGDVLCSGDCEGLESPQLSGHQRGAQPGCAWERGQTKTACVAGALGGWELGYPCKHSPPPLSAAAVSGQRAASGRRKTWGAGLHSPPPERPGLPHQRPRAGTKARGRAASPQRLLCSSGQSREKDDGGPQGNQDAVPALPERKAQAFSVPGVGIREAPETPARGARRGLQGGQPEGPPRRGEPQRPPPCQGSPAYLAGSYAPCCPSLRRGAALAAVRSGRTEANYAVGRGPGTGSGSRASRLHGRAGRLQLGRKEAEPPARARRLRPRLPPPPTARGGAGPRPPHLLKVCTGRREGNCLASRPRRSRARVRKARWAAGCPQGAGLVSLLAFHGPSPRPAKLVCRVLGARGWGGLGRTEKHKVISDSVKNLKTVQPGTSPVQEPRPVSGAGSLLVPALTGLHFADQNTEAQETVPEIALALEKQDKAAPQRWGWWLWESGRPQSQEMCEQKLGMGGSLRPGHLGCRGPWVGLPLLIVHSGRGRALAVLPGSAPSGHALADPAQCNDRQLLGKRPLPPGNRGSSHRLLLAQRLSGQNLPLESTQRHTNSIQMDRSHAGHLKRPSTDISLKSNGGSSATGWGHGNLPKATQPIGQELDRNSACSDPRIYAVCKGPTPSYLEPLEDSLELIHPRVQCPAWPGPRGA</sequence>
<protein>
    <submittedName>
        <fullName evidence="2">Uncharacterized protein</fullName>
    </submittedName>
</protein>
<proteinExistence type="predicted"/>
<feature type="region of interest" description="Disordered" evidence="1">
    <location>
        <begin position="105"/>
        <end position="237"/>
    </location>
</feature>
<feature type="region of interest" description="Disordered" evidence="1">
    <location>
        <begin position="593"/>
        <end position="633"/>
    </location>
</feature>
<keyword evidence="3" id="KW-1185">Reference proteome</keyword>
<feature type="compositionally biased region" description="Basic residues" evidence="1">
    <location>
        <begin position="140"/>
        <end position="150"/>
    </location>
</feature>
<feature type="region of interest" description="Disordered" evidence="1">
    <location>
        <begin position="268"/>
        <end position="333"/>
    </location>
</feature>
<dbReference type="Proteomes" id="UP000299084">
    <property type="component" value="Unassembled WGS sequence"/>
</dbReference>
<dbReference type="AlphaFoldDB" id="A0A5N4CMI9"/>
<gene>
    <name evidence="2" type="ORF">Cadr_000025753</name>
</gene>